<dbReference type="RefSeq" id="WP_022396429.1">
    <property type="nucleotide sequence ID" value="NZ_CP072021.1"/>
</dbReference>
<sequence length="86" mass="9739">MDRDHEPKMKKVDGEEHPASDFAYVPDPEKPSTWKLPIFNMHHVGGALAAMTSDYRGNPVEIPEGDRHAVMKKILARKAELEQEES</sequence>
<organism evidence="2 3">
    <name type="scientific">Akkermansia massiliensis</name>
    <dbReference type="NCBI Taxonomy" id="2927224"/>
    <lineage>
        <taxon>Bacteria</taxon>
        <taxon>Pseudomonadati</taxon>
        <taxon>Verrucomicrobiota</taxon>
        <taxon>Verrucomicrobiia</taxon>
        <taxon>Verrucomicrobiales</taxon>
        <taxon>Akkermansiaceae</taxon>
        <taxon>Akkermansia</taxon>
    </lineage>
</organism>
<protein>
    <submittedName>
        <fullName evidence="2">Uncharacterized protein</fullName>
    </submittedName>
</protein>
<evidence type="ECO:0000256" key="1">
    <source>
        <dbReference type="SAM" id="MobiDB-lite"/>
    </source>
</evidence>
<evidence type="ECO:0000313" key="3">
    <source>
        <dbReference type="Proteomes" id="UP000642553"/>
    </source>
</evidence>
<reference evidence="2" key="1">
    <citation type="submission" date="2018-05" db="EMBL/GenBank/DDBJ databases">
        <title>Complete genome sequnece of Akkermansia muciniphila EB-AMDK-40.</title>
        <authorList>
            <person name="Nam Y.-D."/>
            <person name="Chung W.-H."/>
            <person name="Park Y.S."/>
            <person name="Kang J."/>
        </authorList>
    </citation>
    <scope>NUCLEOTIDE SEQUENCE</scope>
    <source>
        <strain evidence="2">EB-AMDK-40</strain>
    </source>
</reference>
<dbReference type="EMBL" id="CP029701">
    <property type="protein sequence ID" value="QHV62733.1"/>
    <property type="molecule type" value="Genomic_DNA"/>
</dbReference>
<proteinExistence type="predicted"/>
<evidence type="ECO:0000313" key="2">
    <source>
        <dbReference type="EMBL" id="QHV62733.1"/>
    </source>
</evidence>
<name>A0AAE6T9I6_9BACT</name>
<accession>A0AAE6T9I6</accession>
<feature type="region of interest" description="Disordered" evidence="1">
    <location>
        <begin position="1"/>
        <end position="24"/>
    </location>
</feature>
<dbReference type="Proteomes" id="UP000642553">
    <property type="component" value="Chromosome"/>
</dbReference>
<feature type="compositionally biased region" description="Basic and acidic residues" evidence="1">
    <location>
        <begin position="1"/>
        <end position="19"/>
    </location>
</feature>
<dbReference type="AlphaFoldDB" id="A0AAE6T9I6"/>
<gene>
    <name evidence="2" type="ORF">DMI76_04810</name>
</gene>